<evidence type="ECO:0000313" key="3">
    <source>
        <dbReference type="Proteomes" id="UP000076584"/>
    </source>
</evidence>
<protein>
    <submittedName>
        <fullName evidence="2">Uncharacterized protein</fullName>
    </submittedName>
</protein>
<name>A0A167EKE7_COLIC</name>
<dbReference type="Proteomes" id="UP000076584">
    <property type="component" value="Unassembled WGS sequence"/>
</dbReference>
<proteinExistence type="predicted"/>
<sequence length="273" mass="30093">MPDHDYKTTRHLGWTAGNGTTCQPSPSIGIESPQKKHRPSEVLGNDLRILQVVRVNRSLQEHAIWRVADARRLSPRFSLNPEWQRIKRRKKETGSAAGGDGSSDGICGRGDDDAEGVGALLCWKIQDVSGAAAVIISQLPQARRGKARVTRRCPSAPIIPFAHCDPVTTDHPTIDEDCFQQEIGGRVTRMLWLVWACITAAGQSGRITMPERWPRSLAWHGAQPFRSSAFQVVRVLRMDPLPSPSPLAFPLFLRPPKPCFSLLPARSCPGADC</sequence>
<reference evidence="2 3" key="1">
    <citation type="submission" date="2015-06" db="EMBL/GenBank/DDBJ databases">
        <title>Survival trade-offs in plant roots during colonization by closely related pathogenic and mutualistic fungi.</title>
        <authorList>
            <person name="Hacquard S."/>
            <person name="Kracher B."/>
            <person name="Hiruma K."/>
            <person name="Weinman A."/>
            <person name="Muench P."/>
            <person name="Garrido Oter R."/>
            <person name="Ver Loren van Themaat E."/>
            <person name="Dallerey J.-F."/>
            <person name="Damm U."/>
            <person name="Henrissat B."/>
            <person name="Lespinet O."/>
            <person name="Thon M."/>
            <person name="Kemen E."/>
            <person name="McHardy A.C."/>
            <person name="Schulze-Lefert P."/>
            <person name="O'Connell R.J."/>
        </authorList>
    </citation>
    <scope>NUCLEOTIDE SEQUENCE [LARGE SCALE GENOMIC DNA]</scope>
    <source>
        <strain evidence="2 3">MAFF 238704</strain>
    </source>
</reference>
<dbReference type="EMBL" id="LFIW01000709">
    <property type="protein sequence ID" value="KZL85239.1"/>
    <property type="molecule type" value="Genomic_DNA"/>
</dbReference>
<feature type="region of interest" description="Disordered" evidence="1">
    <location>
        <begin position="1"/>
        <end position="39"/>
    </location>
</feature>
<organism evidence="2 3">
    <name type="scientific">Colletotrichum incanum</name>
    <name type="common">Soybean anthracnose fungus</name>
    <dbReference type="NCBI Taxonomy" id="1573173"/>
    <lineage>
        <taxon>Eukaryota</taxon>
        <taxon>Fungi</taxon>
        <taxon>Dikarya</taxon>
        <taxon>Ascomycota</taxon>
        <taxon>Pezizomycotina</taxon>
        <taxon>Sordariomycetes</taxon>
        <taxon>Hypocreomycetidae</taxon>
        <taxon>Glomerellales</taxon>
        <taxon>Glomerellaceae</taxon>
        <taxon>Colletotrichum</taxon>
        <taxon>Colletotrichum spaethianum species complex</taxon>
    </lineage>
</organism>
<evidence type="ECO:0000313" key="2">
    <source>
        <dbReference type="EMBL" id="KZL85239.1"/>
    </source>
</evidence>
<gene>
    <name evidence="2" type="ORF">CI238_08129</name>
</gene>
<comment type="caution">
    <text evidence="2">The sequence shown here is derived from an EMBL/GenBank/DDBJ whole genome shotgun (WGS) entry which is preliminary data.</text>
</comment>
<dbReference type="AlphaFoldDB" id="A0A167EKE7"/>
<keyword evidence="3" id="KW-1185">Reference proteome</keyword>
<feature type="compositionally biased region" description="Polar residues" evidence="1">
    <location>
        <begin position="17"/>
        <end position="26"/>
    </location>
</feature>
<feature type="region of interest" description="Disordered" evidence="1">
    <location>
        <begin position="84"/>
        <end position="109"/>
    </location>
</feature>
<accession>A0A167EKE7</accession>
<evidence type="ECO:0000256" key="1">
    <source>
        <dbReference type="SAM" id="MobiDB-lite"/>
    </source>
</evidence>